<evidence type="ECO:0000313" key="3">
    <source>
        <dbReference type="Proteomes" id="UP000654370"/>
    </source>
</evidence>
<gene>
    <name evidence="2" type="ORF">INT43_003147</name>
</gene>
<feature type="chain" id="PRO_5034954860" description="Secreted protein" evidence="1">
    <location>
        <begin position="20"/>
        <end position="190"/>
    </location>
</feature>
<reference evidence="2" key="1">
    <citation type="submission" date="2020-12" db="EMBL/GenBank/DDBJ databases">
        <title>Metabolic potential, ecology and presence of endohyphal bacteria is reflected in genomic diversity of Mucoromycotina.</title>
        <authorList>
            <person name="Muszewska A."/>
            <person name="Okrasinska A."/>
            <person name="Steczkiewicz K."/>
            <person name="Drgas O."/>
            <person name="Orlowska M."/>
            <person name="Perlinska-Lenart U."/>
            <person name="Aleksandrzak-Piekarczyk T."/>
            <person name="Szatraj K."/>
            <person name="Zielenkiewicz U."/>
            <person name="Pilsyk S."/>
            <person name="Malc E."/>
            <person name="Mieczkowski P."/>
            <person name="Kruszewska J.S."/>
            <person name="Biernat P."/>
            <person name="Pawlowska J."/>
        </authorList>
    </citation>
    <scope>NUCLEOTIDE SEQUENCE</scope>
    <source>
        <strain evidence="2">WA0000067209</strain>
    </source>
</reference>
<proteinExistence type="predicted"/>
<keyword evidence="3" id="KW-1185">Reference proteome</keyword>
<dbReference type="AlphaFoldDB" id="A0A8H7PQE9"/>
<keyword evidence="1" id="KW-0732">Signal</keyword>
<organism evidence="2 3">
    <name type="scientific">Mortierella isabellina</name>
    <name type="common">Filamentous fungus</name>
    <name type="synonym">Umbelopsis isabellina</name>
    <dbReference type="NCBI Taxonomy" id="91625"/>
    <lineage>
        <taxon>Eukaryota</taxon>
        <taxon>Fungi</taxon>
        <taxon>Fungi incertae sedis</taxon>
        <taxon>Mucoromycota</taxon>
        <taxon>Mucoromycotina</taxon>
        <taxon>Umbelopsidomycetes</taxon>
        <taxon>Umbelopsidales</taxon>
        <taxon>Umbelopsidaceae</taxon>
        <taxon>Umbelopsis</taxon>
    </lineage>
</organism>
<dbReference type="OrthoDB" id="2449831at2759"/>
<sequence length="190" mass="20756">MFLRTFFGILILSIAICYAEQSSANNIAAGREICNASQCVLNLVPRFAPKSIVLNEPRVQKAAKSASGRLVMDVAPILLVHYVVGTPICVDWEHAPPPPKPLRRRGLNYDKAHNSNERVNGNNMKASPIKRAVSAADFCPEFVLPCPNECPDTCIRPAGVPCPLTHPGWCPTWCSGHYNMPDFTGSVDSK</sequence>
<feature type="signal peptide" evidence="1">
    <location>
        <begin position="1"/>
        <end position="19"/>
    </location>
</feature>
<evidence type="ECO:0000313" key="2">
    <source>
        <dbReference type="EMBL" id="KAG2177900.1"/>
    </source>
</evidence>
<protein>
    <recommendedName>
        <fullName evidence="4">Secreted protein</fullName>
    </recommendedName>
</protein>
<dbReference type="Proteomes" id="UP000654370">
    <property type="component" value="Unassembled WGS sequence"/>
</dbReference>
<name>A0A8H7PQE9_MORIS</name>
<comment type="caution">
    <text evidence="2">The sequence shown here is derived from an EMBL/GenBank/DDBJ whole genome shotgun (WGS) entry which is preliminary data.</text>
</comment>
<evidence type="ECO:0008006" key="4">
    <source>
        <dbReference type="Google" id="ProtNLM"/>
    </source>
</evidence>
<dbReference type="EMBL" id="JAEPQZ010000008">
    <property type="protein sequence ID" value="KAG2177900.1"/>
    <property type="molecule type" value="Genomic_DNA"/>
</dbReference>
<evidence type="ECO:0000256" key="1">
    <source>
        <dbReference type="SAM" id="SignalP"/>
    </source>
</evidence>
<accession>A0A8H7PQE9</accession>